<evidence type="ECO:0000313" key="2">
    <source>
        <dbReference type="Proteomes" id="UP000176294"/>
    </source>
</evidence>
<proteinExistence type="predicted"/>
<dbReference type="Proteomes" id="UP000176294">
    <property type="component" value="Unassembled WGS sequence"/>
</dbReference>
<reference evidence="1 2" key="1">
    <citation type="submission" date="2016-08" db="EMBL/GenBank/DDBJ databases">
        <title>Hymenobacter coccineus sp. nov., Hymenobacter lapidarius sp. nov. and Hymenobacter glacialis sp. nov., isolated from Antarctic soil.</title>
        <authorList>
            <person name="Sedlacek I."/>
            <person name="Kralova S."/>
            <person name="Kyrova K."/>
            <person name="Maslanova I."/>
            <person name="Stankova E."/>
            <person name="Vrbovska V."/>
            <person name="Nemec M."/>
            <person name="Bartak M."/>
            <person name="Svec P."/>
            <person name="Busse H.-J."/>
            <person name="Pantucek R."/>
        </authorList>
    </citation>
    <scope>NUCLEOTIDE SEQUENCE [LARGE SCALE GENOMIC DNA]</scope>
    <source>
        <strain evidence="1 2">CCM 8643</strain>
    </source>
</reference>
<gene>
    <name evidence="1" type="ORF">BEN47_15525</name>
</gene>
<name>A0A1G1T285_9BACT</name>
<dbReference type="SUPFAM" id="SSF101898">
    <property type="entry name" value="NHL repeat"/>
    <property type="match status" value="1"/>
</dbReference>
<sequence length="219" mass="25372">MTKLPTEAGAFDLVCTPDWLYYRVQLTRLRQVPYAYYKTDTFHNLEITEQEFNGAKYRGEAGPYEDGEEVVYVPDGNTLRCFYQDSVIRLFGPDGTLLRALPDSIVAVCGLYSIALDADGHLWTADPCYHHVAQYEVATGRQLFALGGGWDPGEFNHPEDVAGYDEHVFISDMGNQRVVRLHTRTHQFRTYRTFEQPVWQYRRFQQRELVRLDDGIYLL</sequence>
<evidence type="ECO:0008006" key="3">
    <source>
        <dbReference type="Google" id="ProtNLM"/>
    </source>
</evidence>
<keyword evidence="2" id="KW-1185">Reference proteome</keyword>
<dbReference type="STRING" id="1908237.BEN47_15525"/>
<dbReference type="OrthoDB" id="964296at2"/>
<dbReference type="AlphaFoldDB" id="A0A1G1T285"/>
<dbReference type="Gene3D" id="2.120.10.30">
    <property type="entry name" value="TolB, C-terminal domain"/>
    <property type="match status" value="1"/>
</dbReference>
<comment type="caution">
    <text evidence="1">The sequence shown here is derived from an EMBL/GenBank/DDBJ whole genome shotgun (WGS) entry which is preliminary data.</text>
</comment>
<accession>A0A1G1T285</accession>
<dbReference type="InterPro" id="IPR011042">
    <property type="entry name" value="6-blade_b-propeller_TolB-like"/>
</dbReference>
<organism evidence="1 2">
    <name type="scientific">Hymenobacter lapidarius</name>
    <dbReference type="NCBI Taxonomy" id="1908237"/>
    <lineage>
        <taxon>Bacteria</taxon>
        <taxon>Pseudomonadati</taxon>
        <taxon>Bacteroidota</taxon>
        <taxon>Cytophagia</taxon>
        <taxon>Cytophagales</taxon>
        <taxon>Hymenobacteraceae</taxon>
        <taxon>Hymenobacter</taxon>
    </lineage>
</organism>
<evidence type="ECO:0000313" key="1">
    <source>
        <dbReference type="EMBL" id="OGX84967.1"/>
    </source>
</evidence>
<dbReference type="RefSeq" id="WP_070728695.1">
    <property type="nucleotide sequence ID" value="NZ_MDZB01000112.1"/>
</dbReference>
<dbReference type="EMBL" id="MDZB01000112">
    <property type="protein sequence ID" value="OGX84967.1"/>
    <property type="molecule type" value="Genomic_DNA"/>
</dbReference>
<protein>
    <recommendedName>
        <fullName evidence="3">SMP-30/Gluconolactonase/LRE-like region domain-containing protein</fullName>
    </recommendedName>
</protein>